<sequence>MMIKKTGSFLGKAVGTITGEPIKWLGKKLNNEFVQDVGESASNTALELRSELICI</sequence>
<name>A0ABW1WBL2_9BACL</name>
<comment type="caution">
    <text evidence="1">The sequence shown here is derived from an EMBL/GenBank/DDBJ whole genome shotgun (WGS) entry which is preliminary data.</text>
</comment>
<evidence type="ECO:0008006" key="3">
    <source>
        <dbReference type="Google" id="ProtNLM"/>
    </source>
</evidence>
<dbReference type="Proteomes" id="UP001596267">
    <property type="component" value="Unassembled WGS sequence"/>
</dbReference>
<keyword evidence="2" id="KW-1185">Reference proteome</keyword>
<evidence type="ECO:0000313" key="1">
    <source>
        <dbReference type="EMBL" id="MFC6385942.1"/>
    </source>
</evidence>
<organism evidence="1 2">
    <name type="scientific">Sporolactobacillus kofuensis</name>
    <dbReference type="NCBI Taxonomy" id="269672"/>
    <lineage>
        <taxon>Bacteria</taxon>
        <taxon>Bacillati</taxon>
        <taxon>Bacillota</taxon>
        <taxon>Bacilli</taxon>
        <taxon>Bacillales</taxon>
        <taxon>Sporolactobacillaceae</taxon>
        <taxon>Sporolactobacillus</taxon>
    </lineage>
</organism>
<evidence type="ECO:0000313" key="2">
    <source>
        <dbReference type="Proteomes" id="UP001596267"/>
    </source>
</evidence>
<gene>
    <name evidence="1" type="ORF">ACFP7A_04940</name>
</gene>
<dbReference type="EMBL" id="JBHSTQ010000003">
    <property type="protein sequence ID" value="MFC6385942.1"/>
    <property type="molecule type" value="Genomic_DNA"/>
</dbReference>
<proteinExistence type="predicted"/>
<reference evidence="2" key="1">
    <citation type="journal article" date="2019" name="Int. J. Syst. Evol. Microbiol.">
        <title>The Global Catalogue of Microorganisms (GCM) 10K type strain sequencing project: providing services to taxonomists for standard genome sequencing and annotation.</title>
        <authorList>
            <consortium name="The Broad Institute Genomics Platform"/>
            <consortium name="The Broad Institute Genome Sequencing Center for Infectious Disease"/>
            <person name="Wu L."/>
            <person name="Ma J."/>
        </authorList>
    </citation>
    <scope>NUCLEOTIDE SEQUENCE [LARGE SCALE GENOMIC DNA]</scope>
    <source>
        <strain evidence="2">CCUG 42001</strain>
    </source>
</reference>
<accession>A0ABW1WBL2</accession>
<dbReference type="RefSeq" id="WP_253052355.1">
    <property type="nucleotide sequence ID" value="NZ_JAMXWN010000002.1"/>
</dbReference>
<protein>
    <recommendedName>
        <fullName evidence="3">CsbD family protein</fullName>
    </recommendedName>
</protein>